<dbReference type="Gene3D" id="1.20.1070.10">
    <property type="entry name" value="Rhodopsin 7-helix transmembrane proteins"/>
    <property type="match status" value="1"/>
</dbReference>
<evidence type="ECO:0000256" key="6">
    <source>
        <dbReference type="SAM" id="Phobius"/>
    </source>
</evidence>
<dbReference type="PANTHER" id="PTHR23112">
    <property type="entry name" value="G PROTEIN-COUPLED RECEPTOR 157-RELATED"/>
    <property type="match status" value="1"/>
</dbReference>
<feature type="region of interest" description="Disordered" evidence="5">
    <location>
        <begin position="244"/>
        <end position="267"/>
    </location>
</feature>
<dbReference type="GO" id="GO:0005886">
    <property type="term" value="C:plasma membrane"/>
    <property type="evidence" value="ECO:0007669"/>
    <property type="project" value="TreeGrafter"/>
</dbReference>
<comment type="subcellular location">
    <subcellularLocation>
        <location evidence="1">Membrane</location>
        <topology evidence="1">Multi-pass membrane protein</topology>
    </subcellularLocation>
</comment>
<dbReference type="PANTHER" id="PTHR23112:SF0">
    <property type="entry name" value="TRANSMEMBRANE PROTEIN 116"/>
    <property type="match status" value="1"/>
</dbReference>
<proteinExistence type="predicted"/>
<comment type="caution">
    <text evidence="7">The sequence shown here is derived from an EMBL/GenBank/DDBJ whole genome shotgun (WGS) entry which is preliminary data.</text>
</comment>
<evidence type="ECO:0000256" key="4">
    <source>
        <dbReference type="ARBA" id="ARBA00023136"/>
    </source>
</evidence>
<keyword evidence="3 6" id="KW-1133">Transmembrane helix</keyword>
<name>A0A9N8H288_9STRA</name>
<dbReference type="EMBL" id="CAICTM010000005">
    <property type="protein sequence ID" value="CAB9496465.1"/>
    <property type="molecule type" value="Genomic_DNA"/>
</dbReference>
<dbReference type="AlphaFoldDB" id="A0A9N8H288"/>
<accession>A0A9N8H288</accession>
<protein>
    <submittedName>
        <fullName evidence="7">Uncharacterized protein</fullName>
    </submittedName>
</protein>
<dbReference type="SUPFAM" id="SSF81321">
    <property type="entry name" value="Family A G protein-coupled receptor-like"/>
    <property type="match status" value="1"/>
</dbReference>
<dbReference type="GO" id="GO:0007189">
    <property type="term" value="P:adenylate cyclase-activating G protein-coupled receptor signaling pathway"/>
    <property type="evidence" value="ECO:0007669"/>
    <property type="project" value="TreeGrafter"/>
</dbReference>
<evidence type="ECO:0000313" key="7">
    <source>
        <dbReference type="EMBL" id="CAB9496465.1"/>
    </source>
</evidence>
<dbReference type="GO" id="GO:0004930">
    <property type="term" value="F:G protein-coupled receptor activity"/>
    <property type="evidence" value="ECO:0007669"/>
    <property type="project" value="TreeGrafter"/>
</dbReference>
<evidence type="ECO:0000256" key="1">
    <source>
        <dbReference type="ARBA" id="ARBA00004141"/>
    </source>
</evidence>
<feature type="transmembrane region" description="Helical" evidence="6">
    <location>
        <begin position="62"/>
        <end position="84"/>
    </location>
</feature>
<feature type="compositionally biased region" description="Polar residues" evidence="5">
    <location>
        <begin position="385"/>
        <end position="397"/>
    </location>
</feature>
<keyword evidence="4 6" id="KW-0472">Membrane</keyword>
<sequence>MENITAEHLHTIQDHPNNNELEDARYIPIVVLGSLSSSLSLIGSACIVYMSCHELKHIKQRLLLSLSLADMVSSMACLLMPFAVPSFLGLPGAIGNHASCTTVGFFHLFTFKLGAFYNTYLSLYFLLLVRWNWKEHNFSKTAEAVAHIIAVAIPLSIDVAAAATQSLNPLPGLANACAYSTYPVDCGDEQDCQRSTLQTILVLHRVAGSVVLLISILGFGATGMVWFTARKQFQTSRKYRFDRSDSSLTKPATTSSRTGNAKSSSSMDANDKYIRQVGVQAVLYSLEQLGQRDFYGIQILFWILFPLQGAFNFFVYTRLSVQRWRRVHPEASIFWIYGQILTCAVLPNHNRGSTVHRNTSRRDVRLSPQKALEQQRSTGREEDGSSLQQPAASSNPPEQKVESP</sequence>
<feature type="region of interest" description="Disordered" evidence="5">
    <location>
        <begin position="351"/>
        <end position="404"/>
    </location>
</feature>
<evidence type="ECO:0000256" key="5">
    <source>
        <dbReference type="SAM" id="MobiDB-lite"/>
    </source>
</evidence>
<gene>
    <name evidence="7" type="ORF">SEMRO_5_G004390.1</name>
</gene>
<feature type="transmembrane region" description="Helical" evidence="6">
    <location>
        <begin position="104"/>
        <end position="129"/>
    </location>
</feature>
<feature type="compositionally biased region" description="Polar residues" evidence="5">
    <location>
        <begin position="246"/>
        <end position="267"/>
    </location>
</feature>
<evidence type="ECO:0000256" key="3">
    <source>
        <dbReference type="ARBA" id="ARBA00022989"/>
    </source>
</evidence>
<dbReference type="Proteomes" id="UP001153069">
    <property type="component" value="Unassembled WGS sequence"/>
</dbReference>
<reference evidence="7" key="1">
    <citation type="submission" date="2020-06" db="EMBL/GenBank/DDBJ databases">
        <authorList>
            <consortium name="Plant Systems Biology data submission"/>
        </authorList>
    </citation>
    <scope>NUCLEOTIDE SEQUENCE</scope>
    <source>
        <strain evidence="7">D6</strain>
    </source>
</reference>
<evidence type="ECO:0000313" key="8">
    <source>
        <dbReference type="Proteomes" id="UP001153069"/>
    </source>
</evidence>
<evidence type="ECO:0000256" key="2">
    <source>
        <dbReference type="ARBA" id="ARBA00022692"/>
    </source>
</evidence>
<feature type="transmembrane region" description="Helical" evidence="6">
    <location>
        <begin position="294"/>
        <end position="316"/>
    </location>
</feature>
<keyword evidence="2 6" id="KW-0812">Transmembrane</keyword>
<feature type="transmembrane region" description="Helical" evidence="6">
    <location>
        <begin position="206"/>
        <end position="229"/>
    </location>
</feature>
<organism evidence="7 8">
    <name type="scientific">Seminavis robusta</name>
    <dbReference type="NCBI Taxonomy" id="568900"/>
    <lineage>
        <taxon>Eukaryota</taxon>
        <taxon>Sar</taxon>
        <taxon>Stramenopiles</taxon>
        <taxon>Ochrophyta</taxon>
        <taxon>Bacillariophyta</taxon>
        <taxon>Bacillariophyceae</taxon>
        <taxon>Bacillariophycidae</taxon>
        <taxon>Naviculales</taxon>
        <taxon>Naviculaceae</taxon>
        <taxon>Seminavis</taxon>
    </lineage>
</organism>
<feature type="transmembrane region" description="Helical" evidence="6">
    <location>
        <begin position="26"/>
        <end position="50"/>
    </location>
</feature>
<keyword evidence="8" id="KW-1185">Reference proteome</keyword>